<name>A0ABQ9EPS3_TEGGR</name>
<dbReference type="EMBL" id="JARBDR010000793">
    <property type="protein sequence ID" value="KAJ8307236.1"/>
    <property type="molecule type" value="Genomic_DNA"/>
</dbReference>
<feature type="compositionally biased region" description="Polar residues" evidence="1">
    <location>
        <begin position="1342"/>
        <end position="1353"/>
    </location>
</feature>
<organism evidence="3 4">
    <name type="scientific">Tegillarca granosa</name>
    <name type="common">Malaysian cockle</name>
    <name type="synonym">Anadara granosa</name>
    <dbReference type="NCBI Taxonomy" id="220873"/>
    <lineage>
        <taxon>Eukaryota</taxon>
        <taxon>Metazoa</taxon>
        <taxon>Spiralia</taxon>
        <taxon>Lophotrochozoa</taxon>
        <taxon>Mollusca</taxon>
        <taxon>Bivalvia</taxon>
        <taxon>Autobranchia</taxon>
        <taxon>Pteriomorphia</taxon>
        <taxon>Arcoida</taxon>
        <taxon>Arcoidea</taxon>
        <taxon>Arcidae</taxon>
        <taxon>Tegillarca</taxon>
    </lineage>
</organism>
<reference evidence="3 4" key="1">
    <citation type="submission" date="2022-12" db="EMBL/GenBank/DDBJ databases">
        <title>Chromosome-level genome of Tegillarca granosa.</title>
        <authorList>
            <person name="Kim J."/>
        </authorList>
    </citation>
    <scope>NUCLEOTIDE SEQUENCE [LARGE SCALE GENOMIC DNA]</scope>
    <source>
        <strain evidence="3">Teg-2019</strain>
        <tissue evidence="3">Adductor muscle</tissue>
    </source>
</reference>
<dbReference type="PANTHER" id="PTHR16112:SF16">
    <property type="entry name" value="SIX-BANDED, ISOFORM H"/>
    <property type="match status" value="1"/>
</dbReference>
<feature type="region of interest" description="Disordered" evidence="1">
    <location>
        <begin position="915"/>
        <end position="948"/>
    </location>
</feature>
<feature type="compositionally biased region" description="Low complexity" evidence="1">
    <location>
        <begin position="918"/>
        <end position="931"/>
    </location>
</feature>
<dbReference type="CDD" id="cd20141">
    <property type="entry name" value="PWWP_MBD5"/>
    <property type="match status" value="1"/>
</dbReference>
<dbReference type="Gene3D" id="2.30.30.140">
    <property type="match status" value="1"/>
</dbReference>
<dbReference type="PROSITE" id="PS50812">
    <property type="entry name" value="PWWP"/>
    <property type="match status" value="1"/>
</dbReference>
<feature type="compositionally biased region" description="Polar residues" evidence="1">
    <location>
        <begin position="1"/>
        <end position="32"/>
    </location>
</feature>
<feature type="region of interest" description="Disordered" evidence="1">
    <location>
        <begin position="118"/>
        <end position="197"/>
    </location>
</feature>
<evidence type="ECO:0000259" key="2">
    <source>
        <dbReference type="PROSITE" id="PS50812"/>
    </source>
</evidence>
<feature type="region of interest" description="Disordered" evidence="1">
    <location>
        <begin position="1"/>
        <end position="83"/>
    </location>
</feature>
<feature type="compositionally biased region" description="Acidic residues" evidence="1">
    <location>
        <begin position="843"/>
        <end position="855"/>
    </location>
</feature>
<feature type="region of interest" description="Disordered" evidence="1">
    <location>
        <begin position="1342"/>
        <end position="1365"/>
    </location>
</feature>
<proteinExistence type="predicted"/>
<comment type="caution">
    <text evidence="3">The sequence shown here is derived from an EMBL/GenBank/DDBJ whole genome shotgun (WGS) entry which is preliminary data.</text>
</comment>
<evidence type="ECO:0000313" key="4">
    <source>
        <dbReference type="Proteomes" id="UP001217089"/>
    </source>
</evidence>
<dbReference type="PANTHER" id="PTHR16112">
    <property type="entry name" value="METHYL-CPG BINDING PROTEIN, DROSOPHILA"/>
    <property type="match status" value="1"/>
</dbReference>
<feature type="compositionally biased region" description="Polar residues" evidence="1">
    <location>
        <begin position="74"/>
        <end position="83"/>
    </location>
</feature>
<gene>
    <name evidence="3" type="ORF">KUTeg_015320</name>
</gene>
<accession>A0ABQ9EPS3</accession>
<feature type="compositionally biased region" description="Polar residues" evidence="1">
    <location>
        <begin position="163"/>
        <end position="178"/>
    </location>
</feature>
<feature type="domain" description="PWWP" evidence="2">
    <location>
        <begin position="1244"/>
        <end position="1303"/>
    </location>
</feature>
<dbReference type="SUPFAM" id="SSF63748">
    <property type="entry name" value="Tudor/PWWP/MBT"/>
    <property type="match status" value="1"/>
</dbReference>
<protein>
    <recommendedName>
        <fullName evidence="2">PWWP domain-containing protein</fullName>
    </recommendedName>
</protein>
<dbReference type="InterPro" id="IPR000313">
    <property type="entry name" value="PWWP_dom"/>
</dbReference>
<evidence type="ECO:0000256" key="1">
    <source>
        <dbReference type="SAM" id="MobiDB-lite"/>
    </source>
</evidence>
<feature type="region of interest" description="Disordered" evidence="1">
    <location>
        <begin position="996"/>
        <end position="1025"/>
    </location>
</feature>
<keyword evidence="4" id="KW-1185">Reference proteome</keyword>
<feature type="compositionally biased region" description="Polar residues" evidence="1">
    <location>
        <begin position="932"/>
        <end position="948"/>
    </location>
</feature>
<dbReference type="Pfam" id="PF00855">
    <property type="entry name" value="PWWP"/>
    <property type="match status" value="1"/>
</dbReference>
<feature type="compositionally biased region" description="Low complexity" evidence="1">
    <location>
        <begin position="49"/>
        <end position="73"/>
    </location>
</feature>
<evidence type="ECO:0000313" key="3">
    <source>
        <dbReference type="EMBL" id="KAJ8307236.1"/>
    </source>
</evidence>
<dbReference type="Proteomes" id="UP001217089">
    <property type="component" value="Unassembled WGS sequence"/>
</dbReference>
<feature type="compositionally biased region" description="Low complexity" evidence="1">
    <location>
        <begin position="121"/>
        <end position="133"/>
    </location>
</feature>
<dbReference type="SMART" id="SM00293">
    <property type="entry name" value="PWWP"/>
    <property type="match status" value="1"/>
</dbReference>
<sequence>MISNSLTSTLSSPKASNMGTPSSEIPISVSETKNCDTVDGDINSSELPESSVSASSSSTEISSTVSTTTTASINPPSKTTQHSNCFTSALPSAVCTSSSSTPIGMSVSSITPIGLSSDWRSSTSNSESHPTSTLTDSNNDMFTEDRCESLSPDSGPECPALNETITPSSVVHHTATNDTGEEPQPLKPGSIKSNITDKNILPNKTLTVSHIQTSANDSLTTTGTADGTILGKIPVSHAGTGPVSQIENVLGMVHRCNRNVGGLNPIQQMLGCQNTNEFPASNLLSAAARAQVVQQQQMGLFMGQSPHGLQVSQSLPINMGTGMAPAGGGLNVPLGLEFGTKISQNSKGMQILTSDDGQILINQQGFPVANSVGISLQDSAKFGPAISPSSKISSPVSSTTSLSYPNIGMINSGTVSQESGTKIMVQSVNGLTNATAGLLKANQMDQLASKQNLNNVLAQAVGQAVLEQNNTNQMQGQMVNTPMPPLSLPIVTGVTNSLTQVIPAVSGSQQQQSMMNVFNSMGINALQNGSMMLGQIPAALSQDTMQSMSLLNGTLPAAAYLNNNIPGGFPRFVACSNGMVNIDSQSGSGNTVVDLGFATKQGQLATHVISGDPSSGCVQLKSSQPIDMAQLGNKLSVQCDGTEQVMQPTVLLPNIQMPLVQLLGGTTDQMQVSQNLDKANMQQFATIPNSAELQGMINQLQAAGQTPVGAPLNLMNVQQVWNNLTTGNNLTAMQLQTLHLQQQLLQQIQQLQGMQTLISQFNVQGNPNNTITTVANKDGNTMATNGQLTFTVSTNASLESVINSESKTSVASVTNSDAVAMGTMVNDVSTTSDFYSQDKSEESDQEEGSLADDNCEQEKEIERECNSELDLITGVPAVENEVVSSSVQTDKCVETTETSCREDVKEHDIETVKERKNSVNVTSSVDTVSDNQMSEQSESSTDGQVVNSDTDKLVNSNCTKCSKQETVSDYVQTQCHSEACVQTQCQSEALNLSTFKSRSTKPCSDMEASNEKETNASQLVKNSDKQNDTLKNTITTFGIQKDKEGKSICRSNLSFEKSKDCDKNEFKVSDSVQSSNDKDKTSAVSLDKNRTVTCSVSSNMTVGSTIAGNTSVSDLPLASNVNIATSSSSTTTENFFSSQSRVKSSPEHRSSIAEKPVEATLPSDIITTKSMDIRNCSRIHLYQASHMVQSVELSSETAEKAADALTIVNKSAKRPLDMEDYLDEDADDSTEEAGISSFPRCFSIGDLVWGQIRGFPSWPGKVVHETEVIDGHQPEDGKCWVKWFGDHTFTEVEPDKLKSLSEGLEAHHRARKKHRKGRKMNSNLEAAIHEAMIELDRQTTLNLESKSQSSKITIQRGKMKKKRAR</sequence>
<feature type="region of interest" description="Disordered" evidence="1">
    <location>
        <begin position="834"/>
        <end position="859"/>
    </location>
</feature>